<dbReference type="Gene3D" id="3.20.20.105">
    <property type="entry name" value="Queuine tRNA-ribosyltransferase-like"/>
    <property type="match status" value="1"/>
</dbReference>
<dbReference type="AlphaFoldDB" id="A0A2N1PTY4"/>
<dbReference type="InterPro" id="IPR050076">
    <property type="entry name" value="ArchSynthase1/Queuine_TRR"/>
</dbReference>
<dbReference type="GO" id="GO:0046872">
    <property type="term" value="F:metal ion binding"/>
    <property type="evidence" value="ECO:0007669"/>
    <property type="project" value="UniProtKB-KW"/>
</dbReference>
<comment type="similarity">
    <text evidence="5">Belongs to the queuine tRNA-ribosyltransferase family.</text>
</comment>
<feature type="binding site" evidence="5">
    <location>
        <position position="314"/>
    </location>
    <ligand>
        <name>Zn(2+)</name>
        <dbReference type="ChEBI" id="CHEBI:29105"/>
    </ligand>
</feature>
<dbReference type="SUPFAM" id="SSF51713">
    <property type="entry name" value="tRNA-guanine transglycosylase"/>
    <property type="match status" value="1"/>
</dbReference>
<dbReference type="InterPro" id="IPR004803">
    <property type="entry name" value="TGT"/>
</dbReference>
<gene>
    <name evidence="5" type="primary">tgt</name>
    <name evidence="7" type="ORF">CVV64_03635</name>
</gene>
<feature type="binding site" evidence="5">
    <location>
        <begin position="93"/>
        <end position="97"/>
    </location>
    <ligand>
        <name>substrate</name>
    </ligand>
</feature>
<dbReference type="HAMAP" id="MF_00168">
    <property type="entry name" value="Q_tRNA_Tgt"/>
    <property type="match status" value="1"/>
</dbReference>
<feature type="region of interest" description="RNA binding" evidence="5">
    <location>
        <begin position="252"/>
        <end position="258"/>
    </location>
</feature>
<feature type="binding site" evidence="5">
    <location>
        <position position="193"/>
    </location>
    <ligand>
        <name>substrate</name>
    </ligand>
</feature>
<keyword evidence="5" id="KW-0862">Zinc</keyword>
<protein>
    <recommendedName>
        <fullName evidence="5">Queuine tRNA-ribosyltransferase</fullName>
        <ecNumber evidence="5">2.4.2.29</ecNumber>
    </recommendedName>
    <alternativeName>
        <fullName evidence="5">Guanine insertion enzyme</fullName>
    </alternativeName>
    <alternativeName>
        <fullName evidence="5">tRNA-guanine transglycosylase</fullName>
    </alternativeName>
</protein>
<dbReference type="PANTHER" id="PTHR46499:SF1">
    <property type="entry name" value="QUEUINE TRNA-RIBOSYLTRANSFERASE"/>
    <property type="match status" value="1"/>
</dbReference>
<feature type="binding site" evidence="5">
    <location>
        <position position="311"/>
    </location>
    <ligand>
        <name>Zn(2+)</name>
        <dbReference type="ChEBI" id="CHEBI:29105"/>
    </ligand>
</feature>
<comment type="subunit">
    <text evidence="5">Homodimer. Within each dimer, one monomer is responsible for RNA recognition and catalysis, while the other monomer binds to the replacement base PreQ1.</text>
</comment>
<dbReference type="EC" id="2.4.2.29" evidence="5"/>
<dbReference type="UniPathway" id="UPA00392"/>
<evidence type="ECO:0000259" key="6">
    <source>
        <dbReference type="Pfam" id="PF01702"/>
    </source>
</evidence>
<dbReference type="InterPro" id="IPR036511">
    <property type="entry name" value="TGT-like_sf"/>
</dbReference>
<name>A0A2N1PTY4_9BACT</name>
<evidence type="ECO:0000256" key="3">
    <source>
        <dbReference type="ARBA" id="ARBA00022694"/>
    </source>
</evidence>
<comment type="function">
    <text evidence="5">Catalyzes the base-exchange of a guanine (G) residue with the queuine precursor 7-aminomethyl-7-deazaguanine (PreQ1) at position 34 (anticodon wobble position) in tRNAs with GU(N) anticodons (tRNA-Asp, -Asn, -His and -Tyr). Catalysis occurs through a double-displacement mechanism. The nucleophile active site attacks the C1' of nucleotide 34 to detach the guanine base from the RNA, forming a covalent enzyme-RNA intermediate. The proton acceptor active site deprotonates the incoming PreQ1, allowing a nucleophilic attack on the C1' of the ribose to form the product. After dissociation, two additional enzymatic reactions on the tRNA convert PreQ1 to queuine (Q), resulting in the hypermodified nucleoside queuosine (7-(((4,5-cis-dihydroxy-2-cyclopenten-1-yl)amino)methyl)-7-deazaguanosine).</text>
</comment>
<comment type="cofactor">
    <cofactor evidence="5">
        <name>Zn(2+)</name>
        <dbReference type="ChEBI" id="CHEBI:29105"/>
    </cofactor>
    <text evidence="5">Binds 1 zinc ion per subunit.</text>
</comment>
<feature type="region of interest" description="RNA binding; important for wobble base 34 recognition" evidence="5">
    <location>
        <begin position="276"/>
        <end position="280"/>
    </location>
</feature>
<dbReference type="NCBIfam" id="TIGR00430">
    <property type="entry name" value="Q_tRNA_tgt"/>
    <property type="match status" value="1"/>
</dbReference>
<dbReference type="InterPro" id="IPR002616">
    <property type="entry name" value="tRNA_ribo_trans-like"/>
</dbReference>
<comment type="pathway">
    <text evidence="5">tRNA modification; tRNA-queuosine biosynthesis.</text>
</comment>
<feature type="binding site" evidence="5">
    <location>
        <position position="340"/>
    </location>
    <ligand>
        <name>Zn(2+)</name>
        <dbReference type="ChEBI" id="CHEBI:29105"/>
    </ligand>
</feature>
<accession>A0A2N1PTY4</accession>
<feature type="active site" description="Nucleophile" evidence="5">
    <location>
        <position position="271"/>
    </location>
</feature>
<evidence type="ECO:0000256" key="2">
    <source>
        <dbReference type="ARBA" id="ARBA00022679"/>
    </source>
</evidence>
<dbReference type="FunFam" id="3.20.20.105:FF:000001">
    <property type="entry name" value="Queuine tRNA-ribosyltransferase"/>
    <property type="match status" value="1"/>
</dbReference>
<dbReference type="Proteomes" id="UP000233256">
    <property type="component" value="Unassembled WGS sequence"/>
</dbReference>
<comment type="catalytic activity">
    <reaction evidence="4 5">
        <text>7-aminomethyl-7-carbaguanine + guanosine(34) in tRNA = 7-aminomethyl-7-carbaguanosine(34) in tRNA + guanine</text>
        <dbReference type="Rhea" id="RHEA:24104"/>
        <dbReference type="Rhea" id="RHEA-COMP:10341"/>
        <dbReference type="Rhea" id="RHEA-COMP:10342"/>
        <dbReference type="ChEBI" id="CHEBI:16235"/>
        <dbReference type="ChEBI" id="CHEBI:58703"/>
        <dbReference type="ChEBI" id="CHEBI:74269"/>
        <dbReference type="ChEBI" id="CHEBI:82833"/>
        <dbReference type="EC" id="2.4.2.29"/>
    </reaction>
</comment>
<dbReference type="PANTHER" id="PTHR46499">
    <property type="entry name" value="QUEUINE TRNA-RIBOSYLTRANSFERASE"/>
    <property type="match status" value="1"/>
</dbReference>
<sequence length="361" mass="39862">MSFRFELIHKSSKSGARAGRLHTPHGIIDTPAFMPVGTVGSVKTLSASEMGPLSEGLILGNTYHLYLRPGLEVISQAGGLHNFIGWNGAILTDSGGFQVFSLAKLRKITEDGVEFASHIDGSRHMFTPEKSMEIQKVLGSDIMMAFDECVPFPCDRDYVARSIDRTARWAERCAAWYSQNCDSARQTLFPIVQGGMYPDLRLRSVEQITSIEAAAGYAIGGLSVGESREEMLEVLSSTAGAMPENRARYLMGVGTPDDFRTCISQGVDLFDCVMPTRVARHGCAYTDGVRLNMKAAVHEKDFSPIDPNCTCLACRHHTRAYIRHLFKAGELLSQRLLTVHNLTYFRSLVASIRQAILDDQF</sequence>
<keyword evidence="2 5" id="KW-0808">Transferase</keyword>
<dbReference type="GO" id="GO:0008616">
    <property type="term" value="P:tRNA queuosine(34) biosynthetic process"/>
    <property type="evidence" value="ECO:0007669"/>
    <property type="project" value="UniProtKB-UniRule"/>
</dbReference>
<feature type="binding site" evidence="5">
    <location>
        <position position="309"/>
    </location>
    <ligand>
        <name>Zn(2+)</name>
        <dbReference type="ChEBI" id="CHEBI:29105"/>
    </ligand>
</feature>
<keyword evidence="5" id="KW-0671">Queuosine biosynthesis</keyword>
<evidence type="ECO:0000256" key="4">
    <source>
        <dbReference type="ARBA" id="ARBA00050112"/>
    </source>
</evidence>
<feature type="domain" description="tRNA-guanine(15) transglycosylase-like" evidence="6">
    <location>
        <begin position="15"/>
        <end position="361"/>
    </location>
</feature>
<keyword evidence="5" id="KW-0479">Metal-binding</keyword>
<evidence type="ECO:0000313" key="8">
    <source>
        <dbReference type="Proteomes" id="UP000233256"/>
    </source>
</evidence>
<evidence type="ECO:0000256" key="5">
    <source>
        <dbReference type="HAMAP-Rule" id="MF_00168"/>
    </source>
</evidence>
<organism evidence="7 8">
    <name type="scientific">Candidatus Wallbacteria bacterium HGW-Wallbacteria-1</name>
    <dbReference type="NCBI Taxonomy" id="2013854"/>
    <lineage>
        <taxon>Bacteria</taxon>
        <taxon>Candidatus Walliibacteriota</taxon>
    </lineage>
</organism>
<feature type="binding site" evidence="5">
    <location>
        <position position="147"/>
    </location>
    <ligand>
        <name>substrate</name>
    </ligand>
</feature>
<feature type="active site" description="Proton acceptor" evidence="5">
    <location>
        <position position="93"/>
    </location>
</feature>
<keyword evidence="3 5" id="KW-0819">tRNA processing</keyword>
<dbReference type="NCBIfam" id="TIGR00449">
    <property type="entry name" value="tgt_general"/>
    <property type="match status" value="1"/>
</dbReference>
<dbReference type="GO" id="GO:0005829">
    <property type="term" value="C:cytosol"/>
    <property type="evidence" value="ECO:0007669"/>
    <property type="project" value="TreeGrafter"/>
</dbReference>
<reference evidence="7 8" key="1">
    <citation type="journal article" date="2017" name="ISME J.">
        <title>Potential for microbial H2 and metal transformations associated with novel bacteria and archaea in deep terrestrial subsurface sediments.</title>
        <authorList>
            <person name="Hernsdorf A.W."/>
            <person name="Amano Y."/>
            <person name="Miyakawa K."/>
            <person name="Ise K."/>
            <person name="Suzuki Y."/>
            <person name="Anantharaman K."/>
            <person name="Probst A."/>
            <person name="Burstein D."/>
            <person name="Thomas B.C."/>
            <person name="Banfield J.F."/>
        </authorList>
    </citation>
    <scope>NUCLEOTIDE SEQUENCE [LARGE SCALE GENOMIC DNA]</scope>
    <source>
        <strain evidence="7">HGW-Wallbacteria-1</strain>
    </source>
</reference>
<evidence type="ECO:0000256" key="1">
    <source>
        <dbReference type="ARBA" id="ARBA00022676"/>
    </source>
</evidence>
<keyword evidence="1 5" id="KW-0328">Glycosyltransferase</keyword>
<dbReference type="Pfam" id="PF01702">
    <property type="entry name" value="TGT"/>
    <property type="match status" value="1"/>
</dbReference>
<comment type="caution">
    <text evidence="7">The sequence shown here is derived from an EMBL/GenBank/DDBJ whole genome shotgun (WGS) entry which is preliminary data.</text>
</comment>
<feature type="binding site" evidence="5">
    <location>
        <position position="221"/>
    </location>
    <ligand>
        <name>substrate</name>
    </ligand>
</feature>
<dbReference type="GO" id="GO:0008479">
    <property type="term" value="F:tRNA-guanosine(34) queuine transglycosylase activity"/>
    <property type="evidence" value="ECO:0007669"/>
    <property type="project" value="UniProtKB-UniRule"/>
</dbReference>
<proteinExistence type="inferred from homology"/>
<evidence type="ECO:0000313" key="7">
    <source>
        <dbReference type="EMBL" id="PKK91766.1"/>
    </source>
</evidence>
<dbReference type="EMBL" id="PGXC01000002">
    <property type="protein sequence ID" value="PKK91766.1"/>
    <property type="molecule type" value="Genomic_DNA"/>
</dbReference>